<dbReference type="Proteomes" id="UP001140076">
    <property type="component" value="Unassembled WGS sequence"/>
</dbReference>
<comment type="caution">
    <text evidence="2">The sequence shown here is derived from an EMBL/GenBank/DDBJ whole genome shotgun (WGS) entry which is preliminary data.</text>
</comment>
<dbReference type="EMBL" id="JAJAQC010000004">
    <property type="protein sequence ID" value="MDA0563408.1"/>
    <property type="molecule type" value="Genomic_DNA"/>
</dbReference>
<reference evidence="2" key="1">
    <citation type="submission" date="2021-10" db="EMBL/GenBank/DDBJ databases">
        <title>Streptomonospora sp. nov., isolated from mangrove soil.</title>
        <authorList>
            <person name="Chen X."/>
            <person name="Ge X."/>
            <person name="Liu W."/>
        </authorList>
    </citation>
    <scope>NUCLEOTIDE SEQUENCE</scope>
    <source>
        <strain evidence="2">S1-112</strain>
    </source>
</reference>
<gene>
    <name evidence="2" type="ORF">LG943_03545</name>
</gene>
<keyword evidence="3" id="KW-1185">Reference proteome</keyword>
<dbReference type="InterPro" id="IPR036890">
    <property type="entry name" value="HATPase_C_sf"/>
</dbReference>
<proteinExistence type="predicted"/>
<evidence type="ECO:0000313" key="3">
    <source>
        <dbReference type="Proteomes" id="UP001140076"/>
    </source>
</evidence>
<dbReference type="Gene3D" id="3.30.565.10">
    <property type="entry name" value="Histidine kinase-like ATPase, C-terminal domain"/>
    <property type="match status" value="1"/>
</dbReference>
<dbReference type="SUPFAM" id="SSF55874">
    <property type="entry name" value="ATPase domain of HSP90 chaperone/DNA topoisomerase II/histidine kinase"/>
    <property type="match status" value="1"/>
</dbReference>
<feature type="region of interest" description="Disordered" evidence="1">
    <location>
        <begin position="26"/>
        <end position="49"/>
    </location>
</feature>
<accession>A0A9X3NHR0</accession>
<organism evidence="2 3">
    <name type="scientific">Streptomonospora mangrovi</name>
    <dbReference type="NCBI Taxonomy" id="2883123"/>
    <lineage>
        <taxon>Bacteria</taxon>
        <taxon>Bacillati</taxon>
        <taxon>Actinomycetota</taxon>
        <taxon>Actinomycetes</taxon>
        <taxon>Streptosporangiales</taxon>
        <taxon>Nocardiopsidaceae</taxon>
        <taxon>Streptomonospora</taxon>
    </lineage>
</organism>
<dbReference type="RefSeq" id="WP_270070696.1">
    <property type="nucleotide sequence ID" value="NZ_JAJAQC010000004.1"/>
</dbReference>
<sequence length="49" mass="4903">MGGADARGSGLVGLARRVAALDGRLEVDSPAGGPTVLTARLPTEVREEG</sequence>
<evidence type="ECO:0000313" key="2">
    <source>
        <dbReference type="EMBL" id="MDA0563408.1"/>
    </source>
</evidence>
<dbReference type="AlphaFoldDB" id="A0A9X3NHR0"/>
<name>A0A9X3NHR0_9ACTN</name>
<evidence type="ECO:0000256" key="1">
    <source>
        <dbReference type="SAM" id="MobiDB-lite"/>
    </source>
</evidence>
<protein>
    <submittedName>
        <fullName evidence="2">Uncharacterized protein</fullName>
    </submittedName>
</protein>